<comment type="caution">
    <text evidence="2">The sequence shown here is derived from an EMBL/GenBank/DDBJ whole genome shotgun (WGS) entry which is preliminary data.</text>
</comment>
<organism evidence="2 3">
    <name type="scientific">Bosea psychrotolerans</name>
    <dbReference type="NCBI Taxonomy" id="1871628"/>
    <lineage>
        <taxon>Bacteria</taxon>
        <taxon>Pseudomonadati</taxon>
        <taxon>Pseudomonadota</taxon>
        <taxon>Alphaproteobacteria</taxon>
        <taxon>Hyphomicrobiales</taxon>
        <taxon>Boseaceae</taxon>
        <taxon>Bosea</taxon>
    </lineage>
</organism>
<accession>A0A2S4MAF2</accession>
<evidence type="ECO:0000313" key="2">
    <source>
        <dbReference type="EMBL" id="POR51730.1"/>
    </source>
</evidence>
<dbReference type="AlphaFoldDB" id="A0A2S4MAF2"/>
<feature type="chain" id="PRO_5015423039" evidence="1">
    <location>
        <begin position="19"/>
        <end position="125"/>
    </location>
</feature>
<reference evidence="2 3" key="1">
    <citation type="submission" date="2018-01" db="EMBL/GenBank/DDBJ databases">
        <title>Genomic Encyclopedia of Type Strains, Phase III (KMG-III): the genomes of soil and plant-associated and newly described type strains.</title>
        <authorList>
            <person name="Whitman W."/>
        </authorList>
    </citation>
    <scope>NUCLEOTIDE SEQUENCE [LARGE SCALE GENOMIC DNA]</scope>
    <source>
        <strain evidence="2 3">1131</strain>
    </source>
</reference>
<evidence type="ECO:0000256" key="1">
    <source>
        <dbReference type="SAM" id="SignalP"/>
    </source>
</evidence>
<name>A0A2S4MAF2_9HYPH</name>
<dbReference type="Proteomes" id="UP000236919">
    <property type="component" value="Unassembled WGS sequence"/>
</dbReference>
<dbReference type="OrthoDB" id="8161287at2"/>
<dbReference type="RefSeq" id="WP_146055906.1">
    <property type="nucleotide sequence ID" value="NZ_PQFZ01000006.1"/>
</dbReference>
<dbReference type="EMBL" id="PQFZ01000006">
    <property type="protein sequence ID" value="POR51730.1"/>
    <property type="molecule type" value="Genomic_DNA"/>
</dbReference>
<evidence type="ECO:0000313" key="3">
    <source>
        <dbReference type="Proteomes" id="UP000236919"/>
    </source>
</evidence>
<keyword evidence="1" id="KW-0732">Signal</keyword>
<protein>
    <submittedName>
        <fullName evidence="2">Uncharacterized protein</fullName>
    </submittedName>
</protein>
<sequence length="125" mass="13380">MRVWVVAGLMALAGAASAQDGARVVTLAKIRDHRAAGEFIRVENVTIVRFSTSKGGVASDATGSVRFDDIGMPPRTVSHLERYCSGAHSGQDRGECRGALEFTINPRDGDRGNFTISDADFIPEN</sequence>
<gene>
    <name evidence="2" type="ORF">CYD53_10610</name>
</gene>
<feature type="signal peptide" evidence="1">
    <location>
        <begin position="1"/>
        <end position="18"/>
    </location>
</feature>
<keyword evidence="3" id="KW-1185">Reference proteome</keyword>
<proteinExistence type="predicted"/>